<dbReference type="CDD" id="cd03137">
    <property type="entry name" value="GATase1_AraC_1"/>
    <property type="match status" value="1"/>
</dbReference>
<dbReference type="InterPro" id="IPR009057">
    <property type="entry name" value="Homeodomain-like_sf"/>
</dbReference>
<dbReference type="InterPro" id="IPR052158">
    <property type="entry name" value="INH-QAR"/>
</dbReference>
<sequence length="320" mass="35298">MSPQSTSTVAVVAFDRISPFHLGVPCMVFEDRSDEGLPRFELRVCGIGRGRLRTDAGFDIEAHHDLTGLRDADIVIVPAWPDPDLPAPAPLLDALRAAHARGACVVGLCLGTYVLAEAGLLDNRPATTHWAWSEHFARRHPQVALQTDVLYVDDGDVLTSAGTAAAIDCCLHLLRREHGAEAASRVARMMVVSPHRRGGQAQYVERPLPDASRDDRLAGVLEWALRNLDRPHRLDDLAERALMSRRTFTRRFRQATGATVHQWLLTQRLARAQRLLETTDQPLEAVAASTGFGSAVSLRQRFAATFGVPPSAWRREFRGT</sequence>
<dbReference type="PROSITE" id="PS01124">
    <property type="entry name" value="HTH_ARAC_FAMILY_2"/>
    <property type="match status" value="1"/>
</dbReference>
<reference evidence="5 6" key="2">
    <citation type="submission" date="2022-01" db="EMBL/GenBank/DDBJ databases">
        <title>Lysobacter chinensis sp. nov., a bacterium isolated from cow dung compost.</title>
        <authorList>
            <person name="Liu Y."/>
        </authorList>
    </citation>
    <scope>NUCLEOTIDE SEQUENCE [LARGE SCALE GENOMIC DNA]</scope>
    <source>
        <strain evidence="5 6">TLK-CK17</strain>
    </source>
</reference>
<reference evidence="6" key="1">
    <citation type="submission" date="2022-01" db="EMBL/GenBank/DDBJ databases">
        <title>Lysobacter chinensis sp. nov., a bacterium isolated from cow dung compost.</title>
        <authorList>
            <person name="Zhou L.Y."/>
        </authorList>
    </citation>
    <scope>NUCLEOTIDE SEQUENCE [LARGE SCALE GENOMIC DNA]</scope>
    <source>
        <strain evidence="6">TLK-CK17</strain>
    </source>
</reference>
<evidence type="ECO:0000259" key="4">
    <source>
        <dbReference type="PROSITE" id="PS01124"/>
    </source>
</evidence>
<organism evidence="5 6">
    <name type="scientific">Marilutibacter chinensis</name>
    <dbReference type="NCBI Taxonomy" id="2912247"/>
    <lineage>
        <taxon>Bacteria</taxon>
        <taxon>Pseudomonadati</taxon>
        <taxon>Pseudomonadota</taxon>
        <taxon>Gammaproteobacteria</taxon>
        <taxon>Lysobacterales</taxon>
        <taxon>Lysobacteraceae</taxon>
        <taxon>Marilutibacter</taxon>
    </lineage>
</organism>
<keyword evidence="1" id="KW-0805">Transcription regulation</keyword>
<dbReference type="Pfam" id="PF01965">
    <property type="entry name" value="DJ-1_PfpI"/>
    <property type="match status" value="1"/>
</dbReference>
<feature type="domain" description="HTH araC/xylS-type" evidence="4">
    <location>
        <begin position="218"/>
        <end position="316"/>
    </location>
</feature>
<proteinExistence type="predicted"/>
<dbReference type="SMART" id="SM00342">
    <property type="entry name" value="HTH_ARAC"/>
    <property type="match status" value="1"/>
</dbReference>
<dbReference type="Gene3D" id="1.10.10.60">
    <property type="entry name" value="Homeodomain-like"/>
    <property type="match status" value="1"/>
</dbReference>
<gene>
    <name evidence="5" type="ORF">L3V18_12020</name>
</gene>
<dbReference type="Gene3D" id="3.40.50.880">
    <property type="match status" value="1"/>
</dbReference>
<evidence type="ECO:0000313" key="5">
    <source>
        <dbReference type="EMBL" id="MCF7222509.1"/>
    </source>
</evidence>
<dbReference type="PANTHER" id="PTHR43130">
    <property type="entry name" value="ARAC-FAMILY TRANSCRIPTIONAL REGULATOR"/>
    <property type="match status" value="1"/>
</dbReference>
<evidence type="ECO:0000256" key="2">
    <source>
        <dbReference type="ARBA" id="ARBA00023125"/>
    </source>
</evidence>
<accession>A0ABS9HUF0</accession>
<keyword evidence="6" id="KW-1185">Reference proteome</keyword>
<dbReference type="InterPro" id="IPR029062">
    <property type="entry name" value="Class_I_gatase-like"/>
</dbReference>
<protein>
    <submittedName>
        <fullName evidence="5">Helix-turn-helix domain-containing protein</fullName>
    </submittedName>
</protein>
<evidence type="ECO:0000256" key="3">
    <source>
        <dbReference type="ARBA" id="ARBA00023163"/>
    </source>
</evidence>
<dbReference type="RefSeq" id="WP_237055176.1">
    <property type="nucleotide sequence ID" value="NZ_JAKJPO010000007.1"/>
</dbReference>
<comment type="caution">
    <text evidence="5">The sequence shown here is derived from an EMBL/GenBank/DDBJ whole genome shotgun (WGS) entry which is preliminary data.</text>
</comment>
<dbReference type="Pfam" id="PF12833">
    <property type="entry name" value="HTH_18"/>
    <property type="match status" value="1"/>
</dbReference>
<dbReference type="EMBL" id="JAKJPO010000007">
    <property type="protein sequence ID" value="MCF7222509.1"/>
    <property type="molecule type" value="Genomic_DNA"/>
</dbReference>
<dbReference type="Proteomes" id="UP001430796">
    <property type="component" value="Unassembled WGS sequence"/>
</dbReference>
<evidence type="ECO:0000313" key="6">
    <source>
        <dbReference type="Proteomes" id="UP001430796"/>
    </source>
</evidence>
<name>A0ABS9HUF0_9GAMM</name>
<evidence type="ECO:0000256" key="1">
    <source>
        <dbReference type="ARBA" id="ARBA00023015"/>
    </source>
</evidence>
<dbReference type="PANTHER" id="PTHR43130:SF3">
    <property type="entry name" value="HTH-TYPE TRANSCRIPTIONAL REGULATOR RV1931C"/>
    <property type="match status" value="1"/>
</dbReference>
<dbReference type="InterPro" id="IPR018062">
    <property type="entry name" value="HTH_AraC-typ_CS"/>
</dbReference>
<keyword evidence="3" id="KW-0804">Transcription</keyword>
<dbReference type="SUPFAM" id="SSF52317">
    <property type="entry name" value="Class I glutamine amidotransferase-like"/>
    <property type="match status" value="1"/>
</dbReference>
<reference evidence="5 6" key="3">
    <citation type="submission" date="2022-01" db="EMBL/GenBank/DDBJ databases">
        <authorList>
            <person name="Zhou L.Y."/>
        </authorList>
    </citation>
    <scope>NUCLEOTIDE SEQUENCE [LARGE SCALE GENOMIC DNA]</scope>
    <source>
        <strain evidence="5 6">TLK-CK17</strain>
    </source>
</reference>
<dbReference type="InterPro" id="IPR002818">
    <property type="entry name" value="DJ-1/PfpI"/>
</dbReference>
<dbReference type="PROSITE" id="PS00041">
    <property type="entry name" value="HTH_ARAC_FAMILY_1"/>
    <property type="match status" value="1"/>
</dbReference>
<dbReference type="InterPro" id="IPR018060">
    <property type="entry name" value="HTH_AraC"/>
</dbReference>
<keyword evidence="2" id="KW-0238">DNA-binding</keyword>
<dbReference type="SUPFAM" id="SSF46689">
    <property type="entry name" value="Homeodomain-like"/>
    <property type="match status" value="2"/>
</dbReference>